<dbReference type="GO" id="GO:0015074">
    <property type="term" value="P:DNA integration"/>
    <property type="evidence" value="ECO:0007669"/>
    <property type="project" value="InterPro"/>
</dbReference>
<dbReference type="AlphaFoldDB" id="A0A418VJ81"/>
<gene>
    <name evidence="5" type="ORF">D3875_00155</name>
</gene>
<dbReference type="InterPro" id="IPR044068">
    <property type="entry name" value="CB"/>
</dbReference>
<keyword evidence="1 3" id="KW-0238">DNA-binding</keyword>
<evidence type="ECO:0000256" key="2">
    <source>
        <dbReference type="ARBA" id="ARBA00023172"/>
    </source>
</evidence>
<feature type="domain" description="Core-binding (CB)" evidence="4">
    <location>
        <begin position="38"/>
        <end position="123"/>
    </location>
</feature>
<dbReference type="Gene3D" id="1.10.150.130">
    <property type="match status" value="1"/>
</dbReference>
<dbReference type="SUPFAM" id="SSF56349">
    <property type="entry name" value="DNA breaking-rejoining enzymes"/>
    <property type="match status" value="1"/>
</dbReference>
<comment type="caution">
    <text evidence="5">The sequence shown here is derived from an EMBL/GenBank/DDBJ whole genome shotgun (WGS) entry which is preliminary data.</text>
</comment>
<dbReference type="Gene3D" id="1.10.443.10">
    <property type="entry name" value="Intergrase catalytic core"/>
    <property type="match status" value="1"/>
</dbReference>
<proteinExistence type="predicted"/>
<protein>
    <submittedName>
        <fullName evidence="5">Site-specific integrase</fullName>
    </submittedName>
</protein>
<dbReference type="GO" id="GO:0006310">
    <property type="term" value="P:DNA recombination"/>
    <property type="evidence" value="ECO:0007669"/>
    <property type="project" value="UniProtKB-KW"/>
</dbReference>
<sequence length="309" mass="34670">MSPLSQYILTILHPMPPPRSLPSPQALRLLLEREQDNEFIDLLSNEFIDLLATALQGSPVSKKNILSGWRLYLKWVREEGRGVLTADLAQAEAYAAWLKVKYEAPATLNNRLTHVRKLYGLLAEVGLWQGDAFTSVHGQVNPADLRRPVYTDAEIEKLLEVARPKERVLILLGASLGLTGPEVLRLRFEDFLENDHELRVAGRSVNLQCSPQLMLALQEVRRQQGEQPLYAVQASGLVYDFEDDQALRAAVFDLCRRAHVLYKAWMALRNHAGIQLLRETGDAKATAQQLGIGGRQALNPTVRLARKEG</sequence>
<dbReference type="GO" id="GO:0003677">
    <property type="term" value="F:DNA binding"/>
    <property type="evidence" value="ECO:0007669"/>
    <property type="project" value="UniProtKB-UniRule"/>
</dbReference>
<name>A0A418VJ81_9DEIO</name>
<evidence type="ECO:0000256" key="3">
    <source>
        <dbReference type="PROSITE-ProRule" id="PRU01248"/>
    </source>
</evidence>
<dbReference type="InterPro" id="IPR010998">
    <property type="entry name" value="Integrase_recombinase_N"/>
</dbReference>
<keyword evidence="2" id="KW-0233">DNA recombination</keyword>
<evidence type="ECO:0000259" key="4">
    <source>
        <dbReference type="PROSITE" id="PS51900"/>
    </source>
</evidence>
<evidence type="ECO:0000313" key="5">
    <source>
        <dbReference type="EMBL" id="RJF76163.1"/>
    </source>
</evidence>
<reference evidence="5 6" key="1">
    <citation type="submission" date="2018-09" db="EMBL/GenBank/DDBJ databases">
        <authorList>
            <person name="Zhu H."/>
        </authorList>
    </citation>
    <scope>NUCLEOTIDE SEQUENCE [LARGE SCALE GENOMIC DNA]</scope>
    <source>
        <strain evidence="5 6">K2S05-167</strain>
    </source>
</reference>
<dbReference type="Proteomes" id="UP000286287">
    <property type="component" value="Unassembled WGS sequence"/>
</dbReference>
<dbReference type="PROSITE" id="PS51900">
    <property type="entry name" value="CB"/>
    <property type="match status" value="1"/>
</dbReference>
<keyword evidence="6" id="KW-1185">Reference proteome</keyword>
<evidence type="ECO:0000313" key="6">
    <source>
        <dbReference type="Proteomes" id="UP000286287"/>
    </source>
</evidence>
<dbReference type="InterPro" id="IPR013762">
    <property type="entry name" value="Integrase-like_cat_sf"/>
</dbReference>
<dbReference type="EMBL" id="QYUJ01000001">
    <property type="protein sequence ID" value="RJF76163.1"/>
    <property type="molecule type" value="Genomic_DNA"/>
</dbReference>
<dbReference type="InterPro" id="IPR011010">
    <property type="entry name" value="DNA_brk_join_enz"/>
</dbReference>
<organism evidence="5 6">
    <name type="scientific">Deinococcus cavernae</name>
    <dbReference type="NCBI Taxonomy" id="2320857"/>
    <lineage>
        <taxon>Bacteria</taxon>
        <taxon>Thermotogati</taxon>
        <taxon>Deinococcota</taxon>
        <taxon>Deinococci</taxon>
        <taxon>Deinococcales</taxon>
        <taxon>Deinococcaceae</taxon>
        <taxon>Deinococcus</taxon>
    </lineage>
</organism>
<accession>A0A418VJ81</accession>
<evidence type="ECO:0000256" key="1">
    <source>
        <dbReference type="ARBA" id="ARBA00023125"/>
    </source>
</evidence>